<protein>
    <recommendedName>
        <fullName evidence="4">Isopropylmalate isomerase large subunit</fullName>
    </recommendedName>
</protein>
<reference evidence="2 3" key="1">
    <citation type="submission" date="2016-11" db="EMBL/GenBank/DDBJ databases">
        <authorList>
            <person name="Jaros S."/>
            <person name="Januszkiewicz K."/>
            <person name="Wedrychowicz H."/>
        </authorList>
    </citation>
    <scope>NUCLEOTIDE SEQUENCE [LARGE SCALE GENOMIC DNA]</scope>
    <source>
        <strain evidence="2 3">GAS242</strain>
    </source>
</reference>
<keyword evidence="1" id="KW-0472">Membrane</keyword>
<keyword evidence="1" id="KW-1133">Transmembrane helix</keyword>
<evidence type="ECO:0008006" key="4">
    <source>
        <dbReference type="Google" id="ProtNLM"/>
    </source>
</evidence>
<organism evidence="2 3">
    <name type="scientific">Bradyrhizobium erythrophlei</name>
    <dbReference type="NCBI Taxonomy" id="1437360"/>
    <lineage>
        <taxon>Bacteria</taxon>
        <taxon>Pseudomonadati</taxon>
        <taxon>Pseudomonadota</taxon>
        <taxon>Alphaproteobacteria</taxon>
        <taxon>Hyphomicrobiales</taxon>
        <taxon>Nitrobacteraceae</taxon>
        <taxon>Bradyrhizobium</taxon>
    </lineage>
</organism>
<dbReference type="Proteomes" id="UP000190675">
    <property type="component" value="Chromosome I"/>
</dbReference>
<gene>
    <name evidence="2" type="ORF">SAMN05444169_5127</name>
</gene>
<evidence type="ECO:0000313" key="2">
    <source>
        <dbReference type="EMBL" id="SHG98750.1"/>
    </source>
</evidence>
<feature type="transmembrane region" description="Helical" evidence="1">
    <location>
        <begin position="96"/>
        <end position="116"/>
    </location>
</feature>
<feature type="transmembrane region" description="Helical" evidence="1">
    <location>
        <begin position="125"/>
        <end position="148"/>
    </location>
</feature>
<evidence type="ECO:0000256" key="1">
    <source>
        <dbReference type="SAM" id="Phobius"/>
    </source>
</evidence>
<name>A0A1M5PAF8_9BRAD</name>
<dbReference type="EMBL" id="LT670818">
    <property type="protein sequence ID" value="SHG98750.1"/>
    <property type="molecule type" value="Genomic_DNA"/>
</dbReference>
<dbReference type="AlphaFoldDB" id="A0A1M5PAF8"/>
<keyword evidence="1" id="KW-0812">Transmembrane</keyword>
<proteinExistence type="predicted"/>
<feature type="transmembrane region" description="Helical" evidence="1">
    <location>
        <begin position="160"/>
        <end position="179"/>
    </location>
</feature>
<feature type="transmembrane region" description="Helical" evidence="1">
    <location>
        <begin position="15"/>
        <end position="38"/>
    </location>
</feature>
<accession>A0A1M5PAF8</accession>
<feature type="transmembrane region" description="Helical" evidence="1">
    <location>
        <begin position="50"/>
        <end position="68"/>
    </location>
</feature>
<sequence length="197" mass="22240">MNAFNWSPGFGDPTIGGWVTVVLYFLAVVTTWKTTNIVRARERFVAGERYTWRSISIMFCALGINKQLDLQTAMTKLGRIVANHQGWYNERQTVQIWFIVGVAVVCVLITCVLLTLSRRAPPPTWLALVGTATVLAFILIRAASFHHIDRFLGATILGLRWNWVLEMGGISTVIVASEVRRRRLKTRLAPELQRSVN</sequence>
<evidence type="ECO:0000313" key="3">
    <source>
        <dbReference type="Proteomes" id="UP000190675"/>
    </source>
</evidence>